<dbReference type="EMBL" id="GGFK01012252">
    <property type="protein sequence ID" value="MBW45573.1"/>
    <property type="molecule type" value="Transcribed_RNA"/>
</dbReference>
<feature type="region of interest" description="Disordered" evidence="1">
    <location>
        <begin position="31"/>
        <end position="63"/>
    </location>
</feature>
<name>A0A2M4AXQ1_9DIPT</name>
<feature type="compositionally biased region" description="Basic residues" evidence="1">
    <location>
        <begin position="227"/>
        <end position="236"/>
    </location>
</feature>
<feature type="compositionally biased region" description="Basic and acidic residues" evidence="1">
    <location>
        <begin position="213"/>
        <end position="226"/>
    </location>
</feature>
<protein>
    <submittedName>
        <fullName evidence="2">Uncharacterized protein</fullName>
    </submittedName>
</protein>
<sequence>MDSNDTEKQISQFLNERGNYVMNANDFSQSLKNQASWQSTSSGRGRGRGLPSSPNVARGSSDRTRLAAEIQRLGAHSHPMGYLATTEETLQQCPGKEITATLRALRINYSETLFEDRGTSATDSTWQKTEDIRMDGKVPVILNGALFQTPRSPAKLKNPGEAVAEPLDPAAPLGVQFSTIAEFHANNPFFEDKSKQPEGPLMKSKKKKQAAKQQEKQSEKQPEKQQKSKKTKWKKVTVRELAPNTERRGRYDVVYDTISTGSIALARQPQRELYDAEGRRVFPTSSGLP</sequence>
<evidence type="ECO:0000256" key="1">
    <source>
        <dbReference type="SAM" id="MobiDB-lite"/>
    </source>
</evidence>
<reference evidence="2" key="1">
    <citation type="submission" date="2018-01" db="EMBL/GenBank/DDBJ databases">
        <title>An insight into the sialome of Amazonian anophelines.</title>
        <authorList>
            <person name="Ribeiro J.M."/>
            <person name="Scarpassa V."/>
            <person name="Calvo E."/>
        </authorList>
    </citation>
    <scope>NUCLEOTIDE SEQUENCE</scope>
    <source>
        <tissue evidence="2">Salivary glands</tissue>
    </source>
</reference>
<proteinExistence type="predicted"/>
<accession>A0A2M4AXQ1</accession>
<feature type="region of interest" description="Disordered" evidence="1">
    <location>
        <begin position="189"/>
        <end position="253"/>
    </location>
</feature>
<feature type="compositionally biased region" description="Polar residues" evidence="1">
    <location>
        <begin position="31"/>
        <end position="40"/>
    </location>
</feature>
<dbReference type="AlphaFoldDB" id="A0A2M4AXQ1"/>
<evidence type="ECO:0000313" key="2">
    <source>
        <dbReference type="EMBL" id="MBW45573.1"/>
    </source>
</evidence>
<organism evidence="2">
    <name type="scientific">Anopheles triannulatus</name>
    <dbReference type="NCBI Taxonomy" id="58253"/>
    <lineage>
        <taxon>Eukaryota</taxon>
        <taxon>Metazoa</taxon>
        <taxon>Ecdysozoa</taxon>
        <taxon>Arthropoda</taxon>
        <taxon>Hexapoda</taxon>
        <taxon>Insecta</taxon>
        <taxon>Pterygota</taxon>
        <taxon>Neoptera</taxon>
        <taxon>Endopterygota</taxon>
        <taxon>Diptera</taxon>
        <taxon>Nematocera</taxon>
        <taxon>Culicoidea</taxon>
        <taxon>Culicidae</taxon>
        <taxon>Anophelinae</taxon>
        <taxon>Anopheles</taxon>
    </lineage>
</organism>